<dbReference type="Gene3D" id="3.40.50.10380">
    <property type="entry name" value="Malic enzyme, N-terminal domain"/>
    <property type="match status" value="1"/>
</dbReference>
<reference evidence="4" key="1">
    <citation type="journal article" date="2020" name="J. Eukaryot. Microbiol.">
        <title>De novo Sequencing, Assembly and Annotation of the Transcriptome for the Free-Living Testate Amoeba Arcella intermedia.</title>
        <authorList>
            <person name="Ribeiro G.M."/>
            <person name="Porfirio-Sousa A.L."/>
            <person name="Maurer-Alcala X.X."/>
            <person name="Katz L.A."/>
            <person name="Lahr D.J.G."/>
        </authorList>
    </citation>
    <scope>NUCLEOTIDE SEQUENCE</scope>
</reference>
<feature type="domain" description="Malic enzyme N-terminal" evidence="3">
    <location>
        <begin position="61"/>
        <end position="148"/>
    </location>
</feature>
<sequence>MHNPIHNKGTAWPLPERDRLGVRGLVPPTYATLKEQQHRVLSRLKVLQDPIEKFEILSALQDRNEVLFYSILKDYIKEIAPIIYTPTVGEVCKNFSALFRRARGMYFSTQDIGQMNAMVYNWPQDDVDVIVVTDGSRVLGLGIVVGGEGV</sequence>
<comment type="cofactor">
    <cofactor evidence="1">
        <name>Mg(2+)</name>
        <dbReference type="ChEBI" id="CHEBI:18420"/>
    </cofactor>
</comment>
<evidence type="ECO:0000259" key="3">
    <source>
        <dbReference type="SMART" id="SM01274"/>
    </source>
</evidence>
<dbReference type="InterPro" id="IPR001891">
    <property type="entry name" value="Malic_OxRdtase"/>
</dbReference>
<organism evidence="4">
    <name type="scientific">Arcella intermedia</name>
    <dbReference type="NCBI Taxonomy" id="1963864"/>
    <lineage>
        <taxon>Eukaryota</taxon>
        <taxon>Amoebozoa</taxon>
        <taxon>Tubulinea</taxon>
        <taxon>Elardia</taxon>
        <taxon>Arcellinida</taxon>
        <taxon>Sphaerothecina</taxon>
        <taxon>Arcellidae</taxon>
        <taxon>Arcella</taxon>
    </lineage>
</organism>
<proteinExistence type="predicted"/>
<dbReference type="GO" id="GO:0005739">
    <property type="term" value="C:mitochondrion"/>
    <property type="evidence" value="ECO:0007669"/>
    <property type="project" value="TreeGrafter"/>
</dbReference>
<evidence type="ECO:0000313" key="4">
    <source>
        <dbReference type="EMBL" id="NDV38530.1"/>
    </source>
</evidence>
<evidence type="ECO:0000256" key="1">
    <source>
        <dbReference type="ARBA" id="ARBA00001946"/>
    </source>
</evidence>
<dbReference type="InterPro" id="IPR012301">
    <property type="entry name" value="Malic_N_dom"/>
</dbReference>
<dbReference type="Pfam" id="PF00390">
    <property type="entry name" value="malic"/>
    <property type="match status" value="1"/>
</dbReference>
<dbReference type="PANTHER" id="PTHR23406:SF32">
    <property type="entry name" value="NADP-DEPENDENT MALIC ENZYME"/>
    <property type="match status" value="1"/>
</dbReference>
<accession>A0A6B2LNW2</accession>
<dbReference type="InterPro" id="IPR037062">
    <property type="entry name" value="Malic_N_dom_sf"/>
</dbReference>
<dbReference type="GO" id="GO:0006108">
    <property type="term" value="P:malate metabolic process"/>
    <property type="evidence" value="ECO:0007669"/>
    <property type="project" value="TreeGrafter"/>
</dbReference>
<dbReference type="AlphaFoldDB" id="A0A6B2LNW2"/>
<dbReference type="PRINTS" id="PR00072">
    <property type="entry name" value="MALOXRDTASE"/>
</dbReference>
<dbReference type="GO" id="GO:0004471">
    <property type="term" value="F:malate dehydrogenase (decarboxylating) (NAD+) activity"/>
    <property type="evidence" value="ECO:0007669"/>
    <property type="project" value="TreeGrafter"/>
</dbReference>
<dbReference type="SUPFAM" id="SSF53223">
    <property type="entry name" value="Aminoacid dehydrogenase-like, N-terminal domain"/>
    <property type="match status" value="1"/>
</dbReference>
<keyword evidence="2" id="KW-0560">Oxidoreductase</keyword>
<evidence type="ECO:0000256" key="2">
    <source>
        <dbReference type="ARBA" id="ARBA00023002"/>
    </source>
</evidence>
<protein>
    <recommendedName>
        <fullName evidence="3">Malic enzyme N-terminal domain-containing protein</fullName>
    </recommendedName>
</protein>
<name>A0A6B2LNW2_9EUKA</name>
<dbReference type="EMBL" id="GIBP01009561">
    <property type="protein sequence ID" value="NDV38530.1"/>
    <property type="molecule type" value="Transcribed_RNA"/>
</dbReference>
<dbReference type="PANTHER" id="PTHR23406">
    <property type="entry name" value="MALIC ENZYME-RELATED"/>
    <property type="match status" value="1"/>
</dbReference>
<dbReference type="InterPro" id="IPR046346">
    <property type="entry name" value="Aminoacid_DH-like_N_sf"/>
</dbReference>
<dbReference type="SMART" id="SM01274">
    <property type="entry name" value="malic"/>
    <property type="match status" value="1"/>
</dbReference>